<feature type="region of interest" description="Disordered" evidence="1">
    <location>
        <begin position="208"/>
        <end position="227"/>
    </location>
</feature>
<protein>
    <submittedName>
        <fullName evidence="3">Uncharacterized protein LOC111182560</fullName>
    </submittedName>
</protein>
<organism evidence="2 3">
    <name type="scientific">Delphinapterus leucas</name>
    <name type="common">Beluga whale</name>
    <dbReference type="NCBI Taxonomy" id="9749"/>
    <lineage>
        <taxon>Eukaryota</taxon>
        <taxon>Metazoa</taxon>
        <taxon>Chordata</taxon>
        <taxon>Craniata</taxon>
        <taxon>Vertebrata</taxon>
        <taxon>Euteleostomi</taxon>
        <taxon>Mammalia</taxon>
        <taxon>Eutheria</taxon>
        <taxon>Laurasiatheria</taxon>
        <taxon>Artiodactyla</taxon>
        <taxon>Whippomorpha</taxon>
        <taxon>Cetacea</taxon>
        <taxon>Odontoceti</taxon>
        <taxon>Monodontidae</taxon>
        <taxon>Delphinapterus</taxon>
    </lineage>
</organism>
<dbReference type="AlphaFoldDB" id="A0A2Y9PN39"/>
<sequence>MSRSSPGAGDPAATRQSCPPLFLRCALDTRSGPQPRTSPRWLVSWTMMLFFFFSSRLGSHPGSLQSTQLQKCCSGHLTHVACISPPATALGRPIQVLQVQNRALGAYRSLPRCEAREGRARGPHRLGLSTDWTAGVGTALHWGQPALREVLENFLFQYFSDFGSPLERRDTQSVGVSGVLCLLPASMKLWQADWLACKWDKISEPSVVDKQLPTSTPLASSPEEPRP</sequence>
<keyword evidence="2" id="KW-1185">Reference proteome</keyword>
<evidence type="ECO:0000256" key="1">
    <source>
        <dbReference type="SAM" id="MobiDB-lite"/>
    </source>
</evidence>
<reference evidence="3" key="1">
    <citation type="submission" date="2025-08" db="UniProtKB">
        <authorList>
            <consortium name="RefSeq"/>
        </authorList>
    </citation>
    <scope>IDENTIFICATION</scope>
    <source>
        <tissue evidence="3">Blood</tissue>
    </source>
</reference>
<name>A0A2Y9PN39_DELLE</name>
<evidence type="ECO:0000313" key="2">
    <source>
        <dbReference type="Proteomes" id="UP000248483"/>
    </source>
</evidence>
<dbReference type="GeneID" id="111182560"/>
<gene>
    <name evidence="3" type="primary">LOC111182560</name>
</gene>
<dbReference type="KEGG" id="dle:111182560"/>
<accession>A0A2Y9PN39</accession>
<evidence type="ECO:0000313" key="3">
    <source>
        <dbReference type="RefSeq" id="XP_022444712.1"/>
    </source>
</evidence>
<dbReference type="InParanoid" id="A0A2Y9PN39"/>
<dbReference type="RefSeq" id="XP_022444712.1">
    <property type="nucleotide sequence ID" value="XM_022589004.1"/>
</dbReference>
<proteinExistence type="predicted"/>
<dbReference type="Proteomes" id="UP000248483">
    <property type="component" value="Unplaced"/>
</dbReference>